<gene>
    <name evidence="1" type="ORF">LEP1GSC125_3642</name>
</gene>
<dbReference type="EMBL" id="AKWM02000058">
    <property type="protein sequence ID" value="EKR99237.1"/>
    <property type="molecule type" value="Genomic_DNA"/>
</dbReference>
<name>A0AA87SVM3_9LEPT</name>
<evidence type="ECO:0000313" key="1">
    <source>
        <dbReference type="EMBL" id="EKR99237.1"/>
    </source>
</evidence>
<accession>A0AA87SVM3</accession>
<proteinExistence type="predicted"/>
<dbReference type="Proteomes" id="UP000001343">
    <property type="component" value="Unassembled WGS sequence"/>
</dbReference>
<comment type="caution">
    <text evidence="1">The sequence shown here is derived from an EMBL/GenBank/DDBJ whole genome shotgun (WGS) entry which is preliminary data.</text>
</comment>
<dbReference type="RefSeq" id="WP_002764101.1">
    <property type="nucleotide sequence ID" value="NZ_AKWM02000058.1"/>
</dbReference>
<reference evidence="1 2" key="1">
    <citation type="journal article" date="2014" name="Int. J. Syst. Evol. Microbiol.">
        <title>Leptospira mayottensis sp. nov., a pathogenic species of the genus Leptospira isolated from humans.</title>
        <authorList>
            <person name="Bourhy P."/>
            <person name="Collet L."/>
            <person name="Brisse S."/>
            <person name="Picardeau M."/>
        </authorList>
    </citation>
    <scope>NUCLEOTIDE SEQUENCE [LARGE SCALE GENOMIC DNA]</scope>
    <source>
        <strain evidence="1 2">200901122</strain>
    </source>
</reference>
<sequence>MKHLLDLEDKTSANLKEEVFHFGIRKTKMLGRPTYLKSMKIRLENESKIKQEVVKKFITHEPL</sequence>
<evidence type="ECO:0000313" key="2">
    <source>
        <dbReference type="Proteomes" id="UP000001343"/>
    </source>
</evidence>
<protein>
    <submittedName>
        <fullName evidence="1">Uncharacterized protein</fullName>
    </submittedName>
</protein>
<dbReference type="AlphaFoldDB" id="A0AA87SVM3"/>
<organism evidence="1 2">
    <name type="scientific">Leptospira mayottensis 200901122</name>
    <dbReference type="NCBI Taxonomy" id="1193010"/>
    <lineage>
        <taxon>Bacteria</taxon>
        <taxon>Pseudomonadati</taxon>
        <taxon>Spirochaetota</taxon>
        <taxon>Spirochaetia</taxon>
        <taxon>Leptospirales</taxon>
        <taxon>Leptospiraceae</taxon>
        <taxon>Leptospira</taxon>
    </lineage>
</organism>